<dbReference type="VEuPathDB" id="FungiDB:PSHT_06297"/>
<keyword evidence="3" id="KW-1185">Reference proteome</keyword>
<evidence type="ECO:0000313" key="3">
    <source>
        <dbReference type="Proteomes" id="UP000239156"/>
    </source>
</evidence>
<dbReference type="VEuPathDB" id="FungiDB:PSTT_16231"/>
<proteinExistence type="predicted"/>
<feature type="non-terminal residue" evidence="2">
    <location>
        <position position="1"/>
    </location>
</feature>
<evidence type="ECO:0008006" key="4">
    <source>
        <dbReference type="Google" id="ProtNLM"/>
    </source>
</evidence>
<organism evidence="2 3">
    <name type="scientific">Puccinia striiformis</name>
    <dbReference type="NCBI Taxonomy" id="27350"/>
    <lineage>
        <taxon>Eukaryota</taxon>
        <taxon>Fungi</taxon>
        <taxon>Dikarya</taxon>
        <taxon>Basidiomycota</taxon>
        <taxon>Pucciniomycotina</taxon>
        <taxon>Pucciniomycetes</taxon>
        <taxon>Pucciniales</taxon>
        <taxon>Pucciniaceae</taxon>
        <taxon>Puccinia</taxon>
    </lineage>
</organism>
<dbReference type="Proteomes" id="UP000239156">
    <property type="component" value="Unassembled WGS sequence"/>
</dbReference>
<accession>A0A2S4UDQ9</accession>
<name>A0A2S4UDQ9_9BASI</name>
<gene>
    <name evidence="2" type="ORF">PSTT_16231</name>
</gene>
<protein>
    <recommendedName>
        <fullName evidence="4">Alpha-type protein kinase domain-containing protein</fullName>
    </recommendedName>
</protein>
<feature type="non-terminal residue" evidence="2">
    <location>
        <position position="127"/>
    </location>
</feature>
<evidence type="ECO:0000256" key="1">
    <source>
        <dbReference type="SAM" id="MobiDB-lite"/>
    </source>
</evidence>
<evidence type="ECO:0000313" key="2">
    <source>
        <dbReference type="EMBL" id="POV95463.1"/>
    </source>
</evidence>
<dbReference type="EMBL" id="PKSL01000343">
    <property type="protein sequence ID" value="POV95463.1"/>
    <property type="molecule type" value="Genomic_DNA"/>
</dbReference>
<dbReference type="Gene3D" id="3.20.200.10">
    <property type="entry name" value="MHCK/EF2 kinase"/>
    <property type="match status" value="1"/>
</dbReference>
<comment type="caution">
    <text evidence="2">The sequence shown here is derived from an EMBL/GenBank/DDBJ whole genome shotgun (WGS) entry which is preliminary data.</text>
</comment>
<feature type="region of interest" description="Disordered" evidence="1">
    <location>
        <begin position="1"/>
        <end position="38"/>
    </location>
</feature>
<sequence>STSKSQIESHTTKVKIPTPENIPRARTTRSTNAEGAIPPMDLTNLLGEDQLMISDFIKKHHCTKICKALHLPKLQEIPWTTCDKEDTPFNPKITFERPEVQEQDLELISIVRQGSLALNTAAQSRLK</sequence>
<reference evidence="2" key="1">
    <citation type="submission" date="2017-12" db="EMBL/GenBank/DDBJ databases">
        <title>Gene loss provides genomic basis for host adaptation in cereal stripe rust fungi.</title>
        <authorList>
            <person name="Xia C."/>
        </authorList>
    </citation>
    <scope>NUCLEOTIDE SEQUENCE [LARGE SCALE GENOMIC DNA]</scope>
    <source>
        <strain evidence="2">93-210</strain>
    </source>
</reference>
<dbReference type="AlphaFoldDB" id="A0A2S4UDQ9"/>